<evidence type="ECO:0000256" key="2">
    <source>
        <dbReference type="ARBA" id="ARBA00022448"/>
    </source>
</evidence>
<keyword evidence="3" id="KW-0547">Nucleotide-binding</keyword>
<organism evidence="6 7">
    <name type="scientific">Arcanobacterium haemolyticum (strain ATCC 9345 / DSM 20595 / CCM 5947 / CCUG 17215 / LMG 16163 / NBRC 15585 / NCTC 8452 / 11018)</name>
    <dbReference type="NCBI Taxonomy" id="644284"/>
    <lineage>
        <taxon>Bacteria</taxon>
        <taxon>Bacillati</taxon>
        <taxon>Actinomycetota</taxon>
        <taxon>Actinomycetes</taxon>
        <taxon>Actinomycetales</taxon>
        <taxon>Actinomycetaceae</taxon>
        <taxon>Arcanobacterium</taxon>
    </lineage>
</organism>
<name>D7BNN7_ARCHD</name>
<dbReference type="PROSITE" id="PS50893">
    <property type="entry name" value="ABC_TRANSPORTER_2"/>
    <property type="match status" value="1"/>
</dbReference>
<protein>
    <submittedName>
        <fullName evidence="6">ABC transporter related protein</fullName>
    </submittedName>
</protein>
<evidence type="ECO:0000259" key="5">
    <source>
        <dbReference type="PROSITE" id="PS50893"/>
    </source>
</evidence>
<dbReference type="SMART" id="SM00382">
    <property type="entry name" value="AAA"/>
    <property type="match status" value="1"/>
</dbReference>
<comment type="similarity">
    <text evidence="1">Belongs to the ABC transporter superfamily.</text>
</comment>
<reference evidence="6 7" key="1">
    <citation type="journal article" date="2010" name="Stand. Genomic Sci.">
        <title>Complete genome sequence of Arcanobacterium haemolyticum type strain (11018).</title>
        <authorList>
            <person name="Yasawong M."/>
            <person name="Teshima H."/>
            <person name="Lapidus A."/>
            <person name="Nolan M."/>
            <person name="Lucas S."/>
            <person name="Glavina Del Rio T."/>
            <person name="Tice H."/>
            <person name="Cheng J."/>
            <person name="Bruce D."/>
            <person name="Detter C."/>
            <person name="Tapia R."/>
            <person name="Han C."/>
            <person name="Goodwin L."/>
            <person name="Pitluck S."/>
            <person name="Liolios K."/>
            <person name="Ivanova N."/>
            <person name="Mavromatis K."/>
            <person name="Mikhailova N."/>
            <person name="Pati A."/>
            <person name="Chen A."/>
            <person name="Palaniappan K."/>
            <person name="Land M."/>
            <person name="Hauser L."/>
            <person name="Chang Y."/>
            <person name="Jeffries C."/>
            <person name="Rohde M."/>
            <person name="Sikorski J."/>
            <person name="Pukall R."/>
            <person name="Goker M."/>
            <person name="Woyke T."/>
            <person name="Bristow J."/>
            <person name="Eisen J."/>
            <person name="Markowitz V."/>
            <person name="Hugenholtz P."/>
            <person name="Kyrpides N."/>
            <person name="Klenk H."/>
        </authorList>
    </citation>
    <scope>NUCLEOTIDE SEQUENCE [LARGE SCALE GENOMIC DNA]</scope>
    <source>
        <strain evidence="7">ATCC 9345 / DSM 20595 / CCUG 17215 / LMG 16163 / NBRC 15585 / NCTC 8452 / 11018</strain>
    </source>
</reference>
<evidence type="ECO:0000256" key="1">
    <source>
        <dbReference type="ARBA" id="ARBA00005417"/>
    </source>
</evidence>
<dbReference type="Gene3D" id="3.40.50.300">
    <property type="entry name" value="P-loop containing nucleotide triphosphate hydrolases"/>
    <property type="match status" value="1"/>
</dbReference>
<dbReference type="PANTHER" id="PTHR42734:SF5">
    <property type="entry name" value="IRON TRANSPORT SYSTEM ATP-BINDING PROTEIN HI_0361-RELATED"/>
    <property type="match status" value="1"/>
</dbReference>
<accession>D7BNN7</accession>
<dbReference type="AlphaFoldDB" id="D7BNN7"/>
<keyword evidence="4" id="KW-0067">ATP-binding</keyword>
<dbReference type="InterPro" id="IPR003593">
    <property type="entry name" value="AAA+_ATPase"/>
</dbReference>
<dbReference type="EMBL" id="CP002045">
    <property type="protein sequence ID" value="ADH92536.1"/>
    <property type="molecule type" value="Genomic_DNA"/>
</dbReference>
<dbReference type="InterPro" id="IPR027417">
    <property type="entry name" value="P-loop_NTPase"/>
</dbReference>
<dbReference type="Pfam" id="PF00005">
    <property type="entry name" value="ABC_tran"/>
    <property type="match status" value="1"/>
</dbReference>
<proteinExistence type="inferred from homology"/>
<dbReference type="SUPFAM" id="SSF52540">
    <property type="entry name" value="P-loop containing nucleoside triphosphate hydrolases"/>
    <property type="match status" value="1"/>
</dbReference>
<evidence type="ECO:0000256" key="3">
    <source>
        <dbReference type="ARBA" id="ARBA00022741"/>
    </source>
</evidence>
<feature type="domain" description="ABC transporter" evidence="5">
    <location>
        <begin position="5"/>
        <end position="224"/>
    </location>
</feature>
<evidence type="ECO:0000256" key="4">
    <source>
        <dbReference type="ARBA" id="ARBA00022840"/>
    </source>
</evidence>
<evidence type="ECO:0000313" key="6">
    <source>
        <dbReference type="EMBL" id="ADH92536.1"/>
    </source>
</evidence>
<dbReference type="PANTHER" id="PTHR42734">
    <property type="entry name" value="METAL TRANSPORT SYSTEM ATP-BINDING PROTEIN TM_0124-RELATED"/>
    <property type="match status" value="1"/>
</dbReference>
<dbReference type="KEGG" id="ahe:Arch_0810"/>
<keyword evidence="7" id="KW-1185">Reference proteome</keyword>
<keyword evidence="2" id="KW-0813">Transport</keyword>
<gene>
    <name evidence="6" type="ordered locus">Arch_0810</name>
</gene>
<sequence>MTCAITVDNVAFSYGHHDVLTGVSLRIDAGDVVCLTGNNGSGKSTLLKLIIGQLKPNAGTISVFDSPAGSAKAGESIGYVPQTHVVNRVSFPITVRELVVQGLSSSFGFVKIPRKRHYDRVDTMLDRLGLHDYGDTPFNELSGGLQQRALICRSLINNPDLLVLDEPTVGIDARHISVLLTLLDDIRIERNLTILIVTHERDLVEQHLHVDATHTIDNGKMCHA</sequence>
<dbReference type="InterPro" id="IPR050153">
    <property type="entry name" value="Metal_Ion_Import_ABC"/>
</dbReference>
<dbReference type="Proteomes" id="UP000000376">
    <property type="component" value="Chromosome"/>
</dbReference>
<dbReference type="GO" id="GO:0016887">
    <property type="term" value="F:ATP hydrolysis activity"/>
    <property type="evidence" value="ECO:0007669"/>
    <property type="project" value="InterPro"/>
</dbReference>
<dbReference type="InterPro" id="IPR003439">
    <property type="entry name" value="ABC_transporter-like_ATP-bd"/>
</dbReference>
<dbReference type="STRING" id="644284.Arch_0810"/>
<dbReference type="eggNOG" id="COG1121">
    <property type="taxonomic scope" value="Bacteria"/>
</dbReference>
<evidence type="ECO:0000313" key="7">
    <source>
        <dbReference type="Proteomes" id="UP000000376"/>
    </source>
</evidence>
<dbReference type="HOGENOM" id="CLU_000604_1_11_11"/>
<dbReference type="GO" id="GO:0005524">
    <property type="term" value="F:ATP binding"/>
    <property type="evidence" value="ECO:0007669"/>
    <property type="project" value="UniProtKB-KW"/>
</dbReference>